<comment type="pathway">
    <text evidence="1 10">Amino-acid biosynthesis; L-phenylalanine biosynthesis; phenylpyruvate from prephenate: step 1/1.</text>
</comment>
<feature type="domain" description="ACT" evidence="12">
    <location>
        <begin position="205"/>
        <end position="286"/>
    </location>
</feature>
<dbReference type="InterPro" id="IPR018528">
    <property type="entry name" value="Preph_deHydtase_CS"/>
</dbReference>
<evidence type="ECO:0000313" key="13">
    <source>
        <dbReference type="EMBL" id="SFL30837.1"/>
    </source>
</evidence>
<dbReference type="Proteomes" id="UP000199520">
    <property type="component" value="Unassembled WGS sequence"/>
</dbReference>
<dbReference type="Pfam" id="PF00800">
    <property type="entry name" value="PDT"/>
    <property type="match status" value="1"/>
</dbReference>
<evidence type="ECO:0000256" key="5">
    <source>
        <dbReference type="ARBA" id="ARBA00023141"/>
    </source>
</evidence>
<dbReference type="Gene3D" id="3.30.70.260">
    <property type="match status" value="1"/>
</dbReference>
<dbReference type="GO" id="GO:0009094">
    <property type="term" value="P:L-phenylalanine biosynthetic process"/>
    <property type="evidence" value="ECO:0007669"/>
    <property type="project" value="UniProtKB-UniPathway"/>
</dbReference>
<evidence type="ECO:0000256" key="3">
    <source>
        <dbReference type="ARBA" id="ARBA00021872"/>
    </source>
</evidence>
<dbReference type="SUPFAM" id="SSF53850">
    <property type="entry name" value="Periplasmic binding protein-like II"/>
    <property type="match status" value="1"/>
</dbReference>
<keyword evidence="14" id="KW-1185">Reference proteome</keyword>
<dbReference type="PROSITE" id="PS00858">
    <property type="entry name" value="PREPHENATE_DEHYDR_2"/>
    <property type="match status" value="1"/>
</dbReference>
<accession>A0A1I4GN76</accession>
<dbReference type="PIRSF" id="PIRSF001500">
    <property type="entry name" value="Chor_mut_pdt_Ppr"/>
    <property type="match status" value="1"/>
</dbReference>
<dbReference type="CDD" id="cd04905">
    <property type="entry name" value="ACT_CM-PDT"/>
    <property type="match status" value="1"/>
</dbReference>
<comment type="catalytic activity">
    <reaction evidence="8 10">
        <text>prephenate + H(+) = 3-phenylpyruvate + CO2 + H2O</text>
        <dbReference type="Rhea" id="RHEA:21648"/>
        <dbReference type="ChEBI" id="CHEBI:15377"/>
        <dbReference type="ChEBI" id="CHEBI:15378"/>
        <dbReference type="ChEBI" id="CHEBI:16526"/>
        <dbReference type="ChEBI" id="CHEBI:18005"/>
        <dbReference type="ChEBI" id="CHEBI:29934"/>
        <dbReference type="EC" id="4.2.1.51"/>
    </reaction>
</comment>
<evidence type="ECO:0000256" key="6">
    <source>
        <dbReference type="ARBA" id="ARBA00023222"/>
    </source>
</evidence>
<dbReference type="InterPro" id="IPR001086">
    <property type="entry name" value="Preph_deHydtase"/>
</dbReference>
<organism evidence="13 14">
    <name type="scientific">Pelosinus propionicus DSM 13327</name>
    <dbReference type="NCBI Taxonomy" id="1123291"/>
    <lineage>
        <taxon>Bacteria</taxon>
        <taxon>Bacillati</taxon>
        <taxon>Bacillota</taxon>
        <taxon>Negativicutes</taxon>
        <taxon>Selenomonadales</taxon>
        <taxon>Sporomusaceae</taxon>
        <taxon>Pelosinus</taxon>
    </lineage>
</organism>
<dbReference type="SUPFAM" id="SSF55021">
    <property type="entry name" value="ACT-like"/>
    <property type="match status" value="1"/>
</dbReference>
<dbReference type="InterPro" id="IPR002912">
    <property type="entry name" value="ACT_dom"/>
</dbReference>
<evidence type="ECO:0000256" key="8">
    <source>
        <dbReference type="ARBA" id="ARBA00047848"/>
    </source>
</evidence>
<feature type="domain" description="Prephenate dehydratase" evidence="11">
    <location>
        <begin position="12"/>
        <end position="189"/>
    </location>
</feature>
<dbReference type="STRING" id="1123291.SAMN04490355_100118"/>
<sequence length="286" mass="31712">MELSSWCEKEAIIGYLGPHGTYSEEVAFRLYNKDQVSFKSYSSIDVAIKAVESGEVSQGIVPVENSLEGSVNVTLDILAHEVNLYIRKEVIWPVRHNLLVKKHWEDVKVIVSHPQALAQCRHNLRRLYPDAELRAMNSTADAATLVASGIENYAAVGSQSAGALYKLQTIAGDIQDSSTNCTRFIVLGDSPIDAYLLSDPCKTSVVCKMNGERPGSLCEILQEFSTRNVNLTRIESRPARTGMGNYIFFFDMDGSMEKNNVRSAVEAVKEKSLWFKSFGSYPICAL</sequence>
<keyword evidence="5 10" id="KW-0057">Aromatic amino acid biosynthesis</keyword>
<dbReference type="PROSITE" id="PS51171">
    <property type="entry name" value="PREPHENATE_DEHYDR_3"/>
    <property type="match status" value="1"/>
</dbReference>
<dbReference type="GO" id="GO:0004664">
    <property type="term" value="F:prephenate dehydratase activity"/>
    <property type="evidence" value="ECO:0007669"/>
    <property type="project" value="UniProtKB-UniRule"/>
</dbReference>
<dbReference type="OrthoDB" id="9802281at2"/>
<evidence type="ECO:0000313" key="14">
    <source>
        <dbReference type="Proteomes" id="UP000199520"/>
    </source>
</evidence>
<dbReference type="PANTHER" id="PTHR21022">
    <property type="entry name" value="PREPHENATE DEHYDRATASE P PROTEIN"/>
    <property type="match status" value="1"/>
</dbReference>
<dbReference type="Gene3D" id="3.40.190.10">
    <property type="entry name" value="Periplasmic binding protein-like II"/>
    <property type="match status" value="2"/>
</dbReference>
<keyword evidence="4 10" id="KW-0028">Amino-acid biosynthesis</keyword>
<evidence type="ECO:0000256" key="4">
    <source>
        <dbReference type="ARBA" id="ARBA00022605"/>
    </source>
</evidence>
<dbReference type="PANTHER" id="PTHR21022:SF19">
    <property type="entry name" value="PREPHENATE DEHYDRATASE-RELATED"/>
    <property type="match status" value="1"/>
</dbReference>
<protein>
    <recommendedName>
        <fullName evidence="3 10">Prephenate dehydratase</fullName>
        <shortName evidence="10">PDT</shortName>
        <ecNumber evidence="2 10">4.2.1.51</ecNumber>
    </recommendedName>
</protein>
<evidence type="ECO:0000256" key="9">
    <source>
        <dbReference type="PIRSR" id="PIRSR001500-2"/>
    </source>
</evidence>
<dbReference type="AlphaFoldDB" id="A0A1I4GN76"/>
<dbReference type="Pfam" id="PF01842">
    <property type="entry name" value="ACT"/>
    <property type="match status" value="1"/>
</dbReference>
<dbReference type="InterPro" id="IPR045865">
    <property type="entry name" value="ACT-like_dom_sf"/>
</dbReference>
<evidence type="ECO:0000256" key="2">
    <source>
        <dbReference type="ARBA" id="ARBA00013147"/>
    </source>
</evidence>
<proteinExistence type="predicted"/>
<evidence type="ECO:0000259" key="12">
    <source>
        <dbReference type="PROSITE" id="PS51671"/>
    </source>
</evidence>
<keyword evidence="6 10" id="KW-0584">Phenylalanine biosynthesis</keyword>
<evidence type="ECO:0000259" key="11">
    <source>
        <dbReference type="PROSITE" id="PS51171"/>
    </source>
</evidence>
<dbReference type="CDD" id="cd13633">
    <property type="entry name" value="PBP2_Sa-PDT_like"/>
    <property type="match status" value="1"/>
</dbReference>
<keyword evidence="7 10" id="KW-0456">Lyase</keyword>
<name>A0A1I4GN76_9FIRM</name>
<feature type="site" description="Essential for prephenate dehydratase activity" evidence="9">
    <location>
        <position position="182"/>
    </location>
</feature>
<reference evidence="14" key="1">
    <citation type="submission" date="2016-10" db="EMBL/GenBank/DDBJ databases">
        <authorList>
            <person name="Varghese N."/>
            <person name="Submissions S."/>
        </authorList>
    </citation>
    <scope>NUCLEOTIDE SEQUENCE [LARGE SCALE GENOMIC DNA]</scope>
    <source>
        <strain evidence="14">DSM 13327</strain>
    </source>
</reference>
<gene>
    <name evidence="10" type="primary">pheA</name>
    <name evidence="13" type="ORF">SAMN04490355_100118</name>
</gene>
<dbReference type="InterPro" id="IPR008242">
    <property type="entry name" value="Chor_mutase/pphenate_deHydtase"/>
</dbReference>
<evidence type="ECO:0000256" key="1">
    <source>
        <dbReference type="ARBA" id="ARBA00004741"/>
    </source>
</evidence>
<dbReference type="RefSeq" id="WP_090931734.1">
    <property type="nucleotide sequence ID" value="NZ_FOTS01000001.1"/>
</dbReference>
<dbReference type="UniPathway" id="UPA00121">
    <property type="reaction ID" value="UER00345"/>
</dbReference>
<evidence type="ECO:0000256" key="10">
    <source>
        <dbReference type="RuleBase" id="RU361254"/>
    </source>
</evidence>
<dbReference type="PROSITE" id="PS51671">
    <property type="entry name" value="ACT"/>
    <property type="match status" value="1"/>
</dbReference>
<evidence type="ECO:0000256" key="7">
    <source>
        <dbReference type="ARBA" id="ARBA00023239"/>
    </source>
</evidence>
<dbReference type="NCBIfam" id="NF008865">
    <property type="entry name" value="PRK11898.1"/>
    <property type="match status" value="1"/>
</dbReference>
<dbReference type="GO" id="GO:0005737">
    <property type="term" value="C:cytoplasm"/>
    <property type="evidence" value="ECO:0007669"/>
    <property type="project" value="TreeGrafter"/>
</dbReference>
<dbReference type="PROSITE" id="PS00857">
    <property type="entry name" value="PREPHENATE_DEHYDR_1"/>
    <property type="match status" value="1"/>
</dbReference>
<dbReference type="EC" id="4.2.1.51" evidence="2 10"/>
<dbReference type="EMBL" id="FOTS01000001">
    <property type="protein sequence ID" value="SFL30837.1"/>
    <property type="molecule type" value="Genomic_DNA"/>
</dbReference>